<proteinExistence type="predicted"/>
<sequence length="169" mass="19671">MINHNQDESSIGHRTRSKVQINEGMDEILDLLNYPQEQVSKSRTWRDLLITVKTTNSFFLSKSCLDLSLESEIDPCSVEEVNQEDYNIGPFSKKELLKINEHRNSRVERKDQIQHSEQSQIFENEQSYLLKVQMTMFVQLVVQLFMVSTNTPDCDTDIMASECRHILVS</sequence>
<protein>
    <submittedName>
        <fullName evidence="2">Uncharacterized protein LOC115226949</fullName>
    </submittedName>
</protein>
<dbReference type="Proteomes" id="UP000515154">
    <property type="component" value="Unplaced"/>
</dbReference>
<organism evidence="1 2">
    <name type="scientific">Octopus sinensis</name>
    <name type="common">East Asian common octopus</name>
    <dbReference type="NCBI Taxonomy" id="2607531"/>
    <lineage>
        <taxon>Eukaryota</taxon>
        <taxon>Metazoa</taxon>
        <taxon>Spiralia</taxon>
        <taxon>Lophotrochozoa</taxon>
        <taxon>Mollusca</taxon>
        <taxon>Cephalopoda</taxon>
        <taxon>Coleoidea</taxon>
        <taxon>Octopodiformes</taxon>
        <taxon>Octopoda</taxon>
        <taxon>Incirrata</taxon>
        <taxon>Octopodidae</taxon>
        <taxon>Octopus</taxon>
    </lineage>
</organism>
<dbReference type="KEGG" id="osn:115226949"/>
<keyword evidence="1" id="KW-1185">Reference proteome</keyword>
<evidence type="ECO:0000313" key="1">
    <source>
        <dbReference type="Proteomes" id="UP000515154"/>
    </source>
</evidence>
<gene>
    <name evidence="2" type="primary">LOC115226949</name>
</gene>
<reference evidence="2" key="1">
    <citation type="submission" date="2025-08" db="UniProtKB">
        <authorList>
            <consortium name="RefSeq"/>
        </authorList>
    </citation>
    <scope>IDENTIFICATION</scope>
</reference>
<accession>A0A6P7TWU5</accession>
<dbReference type="RefSeq" id="XP_029653767.1">
    <property type="nucleotide sequence ID" value="XM_029797907.2"/>
</dbReference>
<dbReference type="AlphaFoldDB" id="A0A6P7TWU5"/>
<name>A0A6P7TWU5_9MOLL</name>
<evidence type="ECO:0000313" key="2">
    <source>
        <dbReference type="RefSeq" id="XP_029653767.1"/>
    </source>
</evidence>